<accession>A0ABX7BMK2</accession>
<evidence type="ECO:0000256" key="1">
    <source>
        <dbReference type="SAM" id="SignalP"/>
    </source>
</evidence>
<sequence>MLFRNALRQSVRMLLNLAIALVISGPQDPAASAPPPSTLPLTAYAAPPIRPFEPASNFGREAAQGAEAGDTWRRAIAAPVPVDAYNGQYEATPTDAELAYDQGVASAEIRMDQRMGPLDGRWRVTGEDGTVVYDLILSDAPDDGISVEGGWRSASGDTGVVAAIDAATIVLDGQGRLSLTPTSTGFSAVLSQNGRERAVRLTRR</sequence>
<reference evidence="2 3" key="1">
    <citation type="submission" date="2021-01" db="EMBL/GenBank/DDBJ databases">
        <title>Brevundimonas vitis sp. nov., an bacterium isolated from grape (Vitis vinifera).</title>
        <authorList>
            <person name="Jiang L."/>
            <person name="Lee J."/>
        </authorList>
    </citation>
    <scope>NUCLEOTIDE SEQUENCE [LARGE SCALE GENOMIC DNA]</scope>
    <source>
        <strain evidence="2 3">GRTSA-9</strain>
    </source>
</reference>
<proteinExistence type="predicted"/>
<dbReference type="Proteomes" id="UP000595448">
    <property type="component" value="Chromosome"/>
</dbReference>
<dbReference type="RefSeq" id="WP_201102343.1">
    <property type="nucleotide sequence ID" value="NZ_CP067977.1"/>
</dbReference>
<evidence type="ECO:0000313" key="2">
    <source>
        <dbReference type="EMBL" id="QQQ17968.1"/>
    </source>
</evidence>
<name>A0ABX7BMK2_9CAUL</name>
<feature type="signal peptide" evidence="1">
    <location>
        <begin position="1"/>
        <end position="24"/>
    </location>
</feature>
<keyword evidence="1" id="KW-0732">Signal</keyword>
<organism evidence="2 3">
    <name type="scientific">Brevundimonas vitisensis</name>
    <dbReference type="NCBI Taxonomy" id="2800818"/>
    <lineage>
        <taxon>Bacteria</taxon>
        <taxon>Pseudomonadati</taxon>
        <taxon>Pseudomonadota</taxon>
        <taxon>Alphaproteobacteria</taxon>
        <taxon>Caulobacterales</taxon>
        <taxon>Caulobacteraceae</taxon>
        <taxon>Brevundimonas</taxon>
    </lineage>
</organism>
<gene>
    <name evidence="2" type="ORF">JIP62_11635</name>
</gene>
<dbReference type="EMBL" id="CP067977">
    <property type="protein sequence ID" value="QQQ17968.1"/>
    <property type="molecule type" value="Genomic_DNA"/>
</dbReference>
<protein>
    <recommendedName>
        <fullName evidence="4">Secreted protein</fullName>
    </recommendedName>
</protein>
<feature type="chain" id="PRO_5046208618" description="Secreted protein" evidence="1">
    <location>
        <begin position="25"/>
        <end position="204"/>
    </location>
</feature>
<keyword evidence="3" id="KW-1185">Reference proteome</keyword>
<evidence type="ECO:0000313" key="3">
    <source>
        <dbReference type="Proteomes" id="UP000595448"/>
    </source>
</evidence>
<evidence type="ECO:0008006" key="4">
    <source>
        <dbReference type="Google" id="ProtNLM"/>
    </source>
</evidence>